<sequence>MTDMGDDTLRTVHFERTSNSKYLVHNVRGGTLSVGSGGDTDADFTPVELLLVALGTCSAIDVDIVTSRRAEPTDFRGVVRGDKIRDPEQGNRMENLVVEFTIRFPEGEDGDKAREALPRAVKMSHDRLCTVSRTVELGAPVTTTMEDSP</sequence>
<dbReference type="PANTHER" id="PTHR34352:SF1">
    <property type="entry name" value="PROTEIN YHFA"/>
    <property type="match status" value="1"/>
</dbReference>
<name>A0ABN2FK82_9ACTN</name>
<keyword evidence="2" id="KW-1185">Reference proteome</keyword>
<dbReference type="InterPro" id="IPR015946">
    <property type="entry name" value="KH_dom-like_a/b"/>
</dbReference>
<organism evidence="1 2">
    <name type="scientific">Kribbella alba</name>
    <dbReference type="NCBI Taxonomy" id="190197"/>
    <lineage>
        <taxon>Bacteria</taxon>
        <taxon>Bacillati</taxon>
        <taxon>Actinomycetota</taxon>
        <taxon>Actinomycetes</taxon>
        <taxon>Propionibacteriales</taxon>
        <taxon>Kribbellaceae</taxon>
        <taxon>Kribbella</taxon>
    </lineage>
</organism>
<evidence type="ECO:0000313" key="2">
    <source>
        <dbReference type="Proteomes" id="UP001501319"/>
    </source>
</evidence>
<dbReference type="PANTHER" id="PTHR34352">
    <property type="entry name" value="PROTEIN YHFA"/>
    <property type="match status" value="1"/>
</dbReference>
<dbReference type="Proteomes" id="UP001501319">
    <property type="component" value="Unassembled WGS sequence"/>
</dbReference>
<dbReference type="InterPro" id="IPR003718">
    <property type="entry name" value="OsmC/Ohr_fam"/>
</dbReference>
<dbReference type="SUPFAM" id="SSF82784">
    <property type="entry name" value="OsmC-like"/>
    <property type="match status" value="1"/>
</dbReference>
<comment type="caution">
    <text evidence="1">The sequence shown here is derived from an EMBL/GenBank/DDBJ whole genome shotgun (WGS) entry which is preliminary data.</text>
</comment>
<dbReference type="EMBL" id="BAAANE010000007">
    <property type="protein sequence ID" value="GAA1649131.1"/>
    <property type="molecule type" value="Genomic_DNA"/>
</dbReference>
<dbReference type="Gene3D" id="3.30.300.20">
    <property type="match status" value="1"/>
</dbReference>
<dbReference type="Pfam" id="PF02566">
    <property type="entry name" value="OsmC"/>
    <property type="match status" value="1"/>
</dbReference>
<evidence type="ECO:0000313" key="1">
    <source>
        <dbReference type="EMBL" id="GAA1649131.1"/>
    </source>
</evidence>
<reference evidence="1 2" key="1">
    <citation type="journal article" date="2019" name="Int. J. Syst. Evol. Microbiol.">
        <title>The Global Catalogue of Microorganisms (GCM) 10K type strain sequencing project: providing services to taxonomists for standard genome sequencing and annotation.</title>
        <authorList>
            <consortium name="The Broad Institute Genomics Platform"/>
            <consortium name="The Broad Institute Genome Sequencing Center for Infectious Disease"/>
            <person name="Wu L."/>
            <person name="Ma J."/>
        </authorList>
    </citation>
    <scope>NUCLEOTIDE SEQUENCE [LARGE SCALE GENOMIC DNA]</scope>
    <source>
        <strain evidence="1 2">JCM 14306</strain>
    </source>
</reference>
<proteinExistence type="predicted"/>
<accession>A0ABN2FK82</accession>
<gene>
    <name evidence="1" type="ORF">GCM10009744_45710</name>
</gene>
<protein>
    <submittedName>
        <fullName evidence="1">OsmC family protein</fullName>
    </submittedName>
</protein>
<dbReference type="InterPro" id="IPR036102">
    <property type="entry name" value="OsmC/Ohrsf"/>
</dbReference>